<gene>
    <name evidence="1" type="ORF">G5575_14005</name>
</gene>
<organism evidence="1 2">
    <name type="scientific">Devosia aurantiaca</name>
    <dbReference type="NCBI Taxonomy" id="2714858"/>
    <lineage>
        <taxon>Bacteria</taxon>
        <taxon>Pseudomonadati</taxon>
        <taxon>Pseudomonadota</taxon>
        <taxon>Alphaproteobacteria</taxon>
        <taxon>Hyphomicrobiales</taxon>
        <taxon>Devosiaceae</taxon>
        <taxon>Devosia</taxon>
    </lineage>
</organism>
<dbReference type="EMBL" id="JAALFG010000003">
    <property type="protein sequence ID" value="NGP18612.1"/>
    <property type="molecule type" value="Genomic_DNA"/>
</dbReference>
<proteinExistence type="predicted"/>
<keyword evidence="2" id="KW-1185">Reference proteome</keyword>
<dbReference type="Proteomes" id="UP000474802">
    <property type="component" value="Unassembled WGS sequence"/>
</dbReference>
<comment type="caution">
    <text evidence="1">The sequence shown here is derived from an EMBL/GenBank/DDBJ whole genome shotgun (WGS) entry which is preliminary data.</text>
</comment>
<sequence length="309" mass="32704">MLVFGDLEQSETAGAVAGRVSARLARCRRLPPGLERHADLVSVFIDASTLVQAIADREREQLGVDELSSAQEAGAGLLLSLAEAIAASWNSNFAEFPAVDESGLGELSLPEQIRTKLPEGYAFYALYPESYLDAARRSGLGPDTTVIGIRSIGIGLAAMVAAALGAAPAISVRPVGHPFDRRIDIGQGPRARILSSAGAIAIVDEGPGLSGSSLNGVADWLVENGISEDRIHFFPSHAGDLGPEAQPAHRARWAKARKHVVEFDQLLLQSDLLEHWITHTMGPLTARCATSPAALGGRSPGHRRLPIQP</sequence>
<name>A0A6M1STC6_9HYPH</name>
<reference evidence="1 2" key="1">
    <citation type="submission" date="2020-02" db="EMBL/GenBank/DDBJ databases">
        <authorList>
            <person name="Khan S.A."/>
            <person name="Jeon C.O."/>
            <person name="Chun B.H."/>
        </authorList>
    </citation>
    <scope>NUCLEOTIDE SEQUENCE [LARGE SCALE GENOMIC DNA]</scope>
    <source>
        <strain evidence="1 2">H239</strain>
    </source>
</reference>
<dbReference type="RefSeq" id="WP_164534868.1">
    <property type="nucleotide sequence ID" value="NZ_JAALFG010000003.1"/>
</dbReference>
<evidence type="ECO:0000313" key="2">
    <source>
        <dbReference type="Proteomes" id="UP000474802"/>
    </source>
</evidence>
<reference evidence="1 2" key="2">
    <citation type="submission" date="2020-03" db="EMBL/GenBank/DDBJ databases">
        <title>Devosia chinhatensis sp. nov., isolated from a hexachlorocyclohexane (HCH) dump site in India.</title>
        <authorList>
            <person name="Kumar M."/>
            <person name="Lal R."/>
        </authorList>
    </citation>
    <scope>NUCLEOTIDE SEQUENCE [LARGE SCALE GENOMIC DNA]</scope>
    <source>
        <strain evidence="1 2">H239</strain>
    </source>
</reference>
<evidence type="ECO:0000313" key="1">
    <source>
        <dbReference type="EMBL" id="NGP18612.1"/>
    </source>
</evidence>
<protein>
    <submittedName>
        <fullName evidence="1">Uncharacterized protein</fullName>
    </submittedName>
</protein>
<dbReference type="AlphaFoldDB" id="A0A6M1STC6"/>
<accession>A0A6M1STC6</accession>